<protein>
    <submittedName>
        <fullName evidence="3">Cupin domain-containing protein</fullName>
    </submittedName>
</protein>
<proteinExistence type="predicted"/>
<dbReference type="InterPro" id="IPR051610">
    <property type="entry name" value="GPI/OXD"/>
</dbReference>
<dbReference type="Pfam" id="PF07883">
    <property type="entry name" value="Cupin_2"/>
    <property type="match status" value="1"/>
</dbReference>
<keyword evidence="1" id="KW-0479">Metal-binding</keyword>
<keyword evidence="4" id="KW-1185">Reference proteome</keyword>
<dbReference type="GO" id="GO:0046872">
    <property type="term" value="F:metal ion binding"/>
    <property type="evidence" value="ECO:0007669"/>
    <property type="project" value="UniProtKB-KW"/>
</dbReference>
<dbReference type="OrthoDB" id="9798709at2"/>
<evidence type="ECO:0000256" key="1">
    <source>
        <dbReference type="ARBA" id="ARBA00022723"/>
    </source>
</evidence>
<dbReference type="Proteomes" id="UP000199344">
    <property type="component" value="Unassembled WGS sequence"/>
</dbReference>
<reference evidence="3 4" key="1">
    <citation type="submission" date="2016-10" db="EMBL/GenBank/DDBJ databases">
        <authorList>
            <person name="de Groot N.N."/>
        </authorList>
    </citation>
    <scope>NUCLEOTIDE SEQUENCE [LARGE SCALE GENOMIC DNA]</scope>
    <source>
        <strain evidence="3 4">DSM 22220</strain>
    </source>
</reference>
<dbReference type="PANTHER" id="PTHR35848">
    <property type="entry name" value="OXALATE-BINDING PROTEIN"/>
    <property type="match status" value="1"/>
</dbReference>
<dbReference type="STRING" id="591205.SAMN05421538_10630"/>
<accession>A0A1G7C9H9</accession>
<dbReference type="PANTHER" id="PTHR35848:SF6">
    <property type="entry name" value="CUPIN TYPE-2 DOMAIN-CONTAINING PROTEIN"/>
    <property type="match status" value="1"/>
</dbReference>
<dbReference type="InterPro" id="IPR013096">
    <property type="entry name" value="Cupin_2"/>
</dbReference>
<dbReference type="Gene3D" id="2.60.120.10">
    <property type="entry name" value="Jelly Rolls"/>
    <property type="match status" value="1"/>
</dbReference>
<dbReference type="InterPro" id="IPR014710">
    <property type="entry name" value="RmlC-like_jellyroll"/>
</dbReference>
<dbReference type="AlphaFoldDB" id="A0A1G7C9H9"/>
<dbReference type="SUPFAM" id="SSF51182">
    <property type="entry name" value="RmlC-like cupins"/>
    <property type="match status" value="1"/>
</dbReference>
<name>A0A1G7C9H9_9RHOB</name>
<evidence type="ECO:0000313" key="3">
    <source>
        <dbReference type="EMBL" id="SDE35967.1"/>
    </source>
</evidence>
<evidence type="ECO:0000313" key="4">
    <source>
        <dbReference type="Proteomes" id="UP000199344"/>
    </source>
</evidence>
<gene>
    <name evidence="3" type="ORF">SAMN05421538_10630</name>
</gene>
<sequence>MVETRKFTQSEWERFPDTWRGSLTGARMGTEITLAFYETDEIGIGPVLHTHPYAETFIVLDGNGRYQVGDQVIDATAGDVLIGPPDVPHKFWNLGPGRLRTVDVHHSPEWIQQDLETRD</sequence>
<organism evidence="3 4">
    <name type="scientific">Paracoccus isoporae</name>
    <dbReference type="NCBI Taxonomy" id="591205"/>
    <lineage>
        <taxon>Bacteria</taxon>
        <taxon>Pseudomonadati</taxon>
        <taxon>Pseudomonadota</taxon>
        <taxon>Alphaproteobacteria</taxon>
        <taxon>Rhodobacterales</taxon>
        <taxon>Paracoccaceae</taxon>
        <taxon>Paracoccus</taxon>
    </lineage>
</organism>
<dbReference type="EMBL" id="FNAH01000006">
    <property type="protein sequence ID" value="SDE35967.1"/>
    <property type="molecule type" value="Genomic_DNA"/>
</dbReference>
<evidence type="ECO:0000259" key="2">
    <source>
        <dbReference type="Pfam" id="PF07883"/>
    </source>
</evidence>
<feature type="domain" description="Cupin type-2" evidence="2">
    <location>
        <begin position="47"/>
        <end position="104"/>
    </location>
</feature>
<dbReference type="InterPro" id="IPR011051">
    <property type="entry name" value="RmlC_Cupin_sf"/>
</dbReference>
<dbReference type="RefSeq" id="WP_090523674.1">
    <property type="nucleotide sequence ID" value="NZ_FNAH01000006.1"/>
</dbReference>